<keyword evidence="3" id="KW-1185">Reference proteome</keyword>
<reference evidence="2 3" key="1">
    <citation type="submission" date="2023-10" db="EMBL/GenBank/DDBJ databases">
        <title>Development of a sustainable strategy for remediation of hydrocarbon-contaminated territories based on the waste exchange concept.</title>
        <authorList>
            <person name="Krivoruchko A."/>
        </authorList>
    </citation>
    <scope>NUCLEOTIDE SEQUENCE [LARGE SCALE GENOMIC DNA]</scope>
    <source>
        <strain evidence="2 3">IEGM 1266</strain>
    </source>
</reference>
<feature type="transmembrane region" description="Helical" evidence="1">
    <location>
        <begin position="12"/>
        <end position="34"/>
    </location>
</feature>
<dbReference type="EMBL" id="JAWLKI010000040">
    <property type="protein sequence ID" value="MDV6309995.1"/>
    <property type="molecule type" value="Genomic_DNA"/>
</dbReference>
<evidence type="ECO:0000256" key="1">
    <source>
        <dbReference type="SAM" id="Phobius"/>
    </source>
</evidence>
<comment type="caution">
    <text evidence="2">The sequence shown here is derived from an EMBL/GenBank/DDBJ whole genome shotgun (WGS) entry which is preliminary data.</text>
</comment>
<feature type="transmembrane region" description="Helical" evidence="1">
    <location>
        <begin position="70"/>
        <end position="89"/>
    </location>
</feature>
<feature type="transmembrane region" description="Helical" evidence="1">
    <location>
        <begin position="40"/>
        <end position="63"/>
    </location>
</feature>
<evidence type="ECO:0008006" key="4">
    <source>
        <dbReference type="Google" id="ProtNLM"/>
    </source>
</evidence>
<keyword evidence="1" id="KW-0812">Transmembrane</keyword>
<organism evidence="2 3">
    <name type="scientific">Gordonia amicalis</name>
    <dbReference type="NCBI Taxonomy" id="89053"/>
    <lineage>
        <taxon>Bacteria</taxon>
        <taxon>Bacillati</taxon>
        <taxon>Actinomycetota</taxon>
        <taxon>Actinomycetes</taxon>
        <taxon>Mycobacteriales</taxon>
        <taxon>Gordoniaceae</taxon>
        <taxon>Gordonia</taxon>
    </lineage>
</organism>
<evidence type="ECO:0000313" key="3">
    <source>
        <dbReference type="Proteomes" id="UP001185779"/>
    </source>
</evidence>
<accession>A0ABU4DJR1</accession>
<evidence type="ECO:0000313" key="2">
    <source>
        <dbReference type="EMBL" id="MDV6309995.1"/>
    </source>
</evidence>
<proteinExistence type="predicted"/>
<feature type="transmembrane region" description="Helical" evidence="1">
    <location>
        <begin position="95"/>
        <end position="113"/>
    </location>
</feature>
<protein>
    <recommendedName>
        <fullName evidence="4">Integral membrane protein</fullName>
    </recommendedName>
</protein>
<dbReference type="Proteomes" id="UP001185779">
    <property type="component" value="Unassembled WGS sequence"/>
</dbReference>
<gene>
    <name evidence="2" type="ORF">R3P94_22285</name>
</gene>
<sequence length="124" mass="12645">MTTGAHTIARLSGWLDATVVVAVTVAGLGGFAAVSLTEPLSSAIALVLIGVGAAVAALFVVAVGWNNPALLRPATVWLVALAVWVNALVVVSPMLYLGVVVAVCILVATQAVLRHQLRRPVVTS</sequence>
<keyword evidence="1" id="KW-0472">Membrane</keyword>
<dbReference type="RefSeq" id="WP_317505687.1">
    <property type="nucleotide sequence ID" value="NZ_JAWLKI010000040.1"/>
</dbReference>
<name>A0ABU4DJR1_9ACTN</name>
<keyword evidence="1" id="KW-1133">Transmembrane helix</keyword>